<keyword evidence="4" id="KW-1185">Reference proteome</keyword>
<keyword evidence="1" id="KW-0812">Transmembrane</keyword>
<dbReference type="PANTHER" id="PTHR39430:SF1">
    <property type="entry name" value="PROTEASE"/>
    <property type="match status" value="1"/>
</dbReference>
<dbReference type="GO" id="GO:0004175">
    <property type="term" value="F:endopeptidase activity"/>
    <property type="evidence" value="ECO:0007669"/>
    <property type="project" value="UniProtKB-ARBA"/>
</dbReference>
<feature type="transmembrane region" description="Helical" evidence="1">
    <location>
        <begin position="154"/>
        <end position="173"/>
    </location>
</feature>
<dbReference type="EMBL" id="SOAY01000011">
    <property type="protein sequence ID" value="TDT44702.1"/>
    <property type="molecule type" value="Genomic_DNA"/>
</dbReference>
<feature type="transmembrane region" description="Helical" evidence="1">
    <location>
        <begin position="45"/>
        <end position="66"/>
    </location>
</feature>
<feature type="transmembrane region" description="Helical" evidence="1">
    <location>
        <begin position="121"/>
        <end position="142"/>
    </location>
</feature>
<keyword evidence="1" id="KW-1133">Transmembrane helix</keyword>
<dbReference type="Proteomes" id="UP000294749">
    <property type="component" value="Unassembled WGS sequence"/>
</dbReference>
<gene>
    <name evidence="3" type="ORF">CLV90_1778</name>
</gene>
<dbReference type="OrthoDB" id="324900at2"/>
<name>A0A4R7K1I6_9FLAO</name>
<evidence type="ECO:0000259" key="2">
    <source>
        <dbReference type="Pfam" id="PF02517"/>
    </source>
</evidence>
<dbReference type="Pfam" id="PF02517">
    <property type="entry name" value="Rce1-like"/>
    <property type="match status" value="1"/>
</dbReference>
<feature type="transmembrane region" description="Helical" evidence="1">
    <location>
        <begin position="87"/>
        <end position="109"/>
    </location>
</feature>
<accession>A0A4R7K1I6</accession>
<feature type="transmembrane region" description="Helical" evidence="1">
    <location>
        <begin position="252"/>
        <end position="270"/>
    </location>
</feature>
<feature type="transmembrane region" description="Helical" evidence="1">
    <location>
        <begin position="179"/>
        <end position="198"/>
    </location>
</feature>
<organism evidence="3 4">
    <name type="scientific">Maribacter spongiicola</name>
    <dbReference type="NCBI Taxonomy" id="1206753"/>
    <lineage>
        <taxon>Bacteria</taxon>
        <taxon>Pseudomonadati</taxon>
        <taxon>Bacteroidota</taxon>
        <taxon>Flavobacteriia</taxon>
        <taxon>Flavobacteriales</taxon>
        <taxon>Flavobacteriaceae</taxon>
        <taxon>Maribacter</taxon>
    </lineage>
</organism>
<dbReference type="RefSeq" id="WP_133687124.1">
    <property type="nucleotide sequence ID" value="NZ_SOAY01000011.1"/>
</dbReference>
<dbReference type="AlphaFoldDB" id="A0A4R7K1I6"/>
<dbReference type="GO" id="GO:0080120">
    <property type="term" value="P:CAAX-box protein maturation"/>
    <property type="evidence" value="ECO:0007669"/>
    <property type="project" value="UniProtKB-ARBA"/>
</dbReference>
<dbReference type="InterPro" id="IPR003675">
    <property type="entry name" value="Rce1/LyrA-like_dom"/>
</dbReference>
<proteinExistence type="predicted"/>
<feature type="transmembrane region" description="Helical" evidence="1">
    <location>
        <begin position="210"/>
        <end position="232"/>
    </location>
</feature>
<protein>
    <recommendedName>
        <fullName evidence="2">CAAX prenyl protease 2/Lysostaphin resistance protein A-like domain-containing protein</fullName>
    </recommendedName>
</protein>
<dbReference type="PANTHER" id="PTHR39430">
    <property type="entry name" value="MEMBRANE-ASSOCIATED PROTEASE-RELATED"/>
    <property type="match status" value="1"/>
</dbReference>
<sequence length="284" mass="32204">MNHNGWLRVLAIIIPYFLIVGLFQVAGAFVAGIPFGDRDFQETSLQQLTMTFFSFLGTLFLVWLFMKYMDKQNFIEVGLHIKNRKKDIIIGTLLGIVIMGIAYLGLIVSKEIIFTAVKFDFLELVYTISLFTLVAILEEVLFRGYIQKNLMLSFNKYVALIVASALFALMHGANPNISLFSLLGLFLAGMALGASYMYTKNLWYPIAFHFSWNLFQSLLGFNVSGQDIYSIIEFKVPENNKINGGQFGFEGSIFSLLTELILVLAIIYYFQIKKKPQLIANDNI</sequence>
<evidence type="ECO:0000313" key="3">
    <source>
        <dbReference type="EMBL" id="TDT44702.1"/>
    </source>
</evidence>
<comment type="caution">
    <text evidence="3">The sequence shown here is derived from an EMBL/GenBank/DDBJ whole genome shotgun (WGS) entry which is preliminary data.</text>
</comment>
<evidence type="ECO:0000256" key="1">
    <source>
        <dbReference type="SAM" id="Phobius"/>
    </source>
</evidence>
<evidence type="ECO:0000313" key="4">
    <source>
        <dbReference type="Proteomes" id="UP000294749"/>
    </source>
</evidence>
<feature type="domain" description="CAAX prenyl protease 2/Lysostaphin resistance protein A-like" evidence="2">
    <location>
        <begin position="123"/>
        <end position="215"/>
    </location>
</feature>
<keyword evidence="1" id="KW-0472">Membrane</keyword>
<reference evidence="3 4" key="1">
    <citation type="submission" date="2019-03" db="EMBL/GenBank/DDBJ databases">
        <title>Genomic Encyclopedia of Archaeal and Bacterial Type Strains, Phase II (KMG-II): from individual species to whole genera.</title>
        <authorList>
            <person name="Goeker M."/>
        </authorList>
    </citation>
    <scope>NUCLEOTIDE SEQUENCE [LARGE SCALE GENOMIC DNA]</scope>
    <source>
        <strain evidence="3 4">DSM 25233</strain>
    </source>
</reference>
<feature type="transmembrane region" description="Helical" evidence="1">
    <location>
        <begin position="7"/>
        <end position="33"/>
    </location>
</feature>